<dbReference type="EMBL" id="FJOG01000004">
    <property type="protein sequence ID" value="CZR53679.1"/>
    <property type="molecule type" value="Genomic_DNA"/>
</dbReference>
<dbReference type="AlphaFoldDB" id="A0A1L7WLM9"/>
<evidence type="ECO:0000313" key="2">
    <source>
        <dbReference type="EMBL" id="CZR53679.1"/>
    </source>
</evidence>
<dbReference type="Proteomes" id="UP000184330">
    <property type="component" value="Unassembled WGS sequence"/>
</dbReference>
<keyword evidence="3" id="KW-1185">Reference proteome</keyword>
<protein>
    <recommendedName>
        <fullName evidence="4">Myb-like domain-containing protein</fullName>
    </recommendedName>
</protein>
<sequence>MPSQWDHKADRDLLLAIIEEGALKSVIWPTIAEKMNAKGYTFTHEACRQHFQKIRKESKSAPKSAAGNSPAAPTPRKRTSTTKTNGRTSNGTRSFSNDSEDFDTPSKKRKFKEEVDFEQAYQFKAENPGEVIDIEREEYVPLRRPTPCLLRADDCSLYQA</sequence>
<dbReference type="OrthoDB" id="4525115at2759"/>
<feature type="compositionally biased region" description="Polar residues" evidence="1">
    <location>
        <begin position="85"/>
        <end position="97"/>
    </location>
</feature>
<evidence type="ECO:0000256" key="1">
    <source>
        <dbReference type="SAM" id="MobiDB-lite"/>
    </source>
</evidence>
<dbReference type="Gene3D" id="1.10.10.60">
    <property type="entry name" value="Homeodomain-like"/>
    <property type="match status" value="1"/>
</dbReference>
<gene>
    <name evidence="2" type="ORF">PAC_03559</name>
</gene>
<evidence type="ECO:0000313" key="3">
    <source>
        <dbReference type="Proteomes" id="UP000184330"/>
    </source>
</evidence>
<feature type="region of interest" description="Disordered" evidence="1">
    <location>
        <begin position="51"/>
        <end position="110"/>
    </location>
</feature>
<dbReference type="STRING" id="576137.A0A1L7WLM9"/>
<evidence type="ECO:0008006" key="4">
    <source>
        <dbReference type="Google" id="ProtNLM"/>
    </source>
</evidence>
<proteinExistence type="predicted"/>
<accession>A0A1L7WLM9</accession>
<reference evidence="2 3" key="1">
    <citation type="submission" date="2016-03" db="EMBL/GenBank/DDBJ databases">
        <authorList>
            <person name="Ploux O."/>
        </authorList>
    </citation>
    <scope>NUCLEOTIDE SEQUENCE [LARGE SCALE GENOMIC DNA]</scope>
    <source>
        <strain evidence="2 3">UAMH 11012</strain>
    </source>
</reference>
<name>A0A1L7WLM9_9HELO</name>
<organism evidence="2 3">
    <name type="scientific">Phialocephala subalpina</name>
    <dbReference type="NCBI Taxonomy" id="576137"/>
    <lineage>
        <taxon>Eukaryota</taxon>
        <taxon>Fungi</taxon>
        <taxon>Dikarya</taxon>
        <taxon>Ascomycota</taxon>
        <taxon>Pezizomycotina</taxon>
        <taxon>Leotiomycetes</taxon>
        <taxon>Helotiales</taxon>
        <taxon>Mollisiaceae</taxon>
        <taxon>Phialocephala</taxon>
        <taxon>Phialocephala fortinii species complex</taxon>
    </lineage>
</organism>